<keyword evidence="2" id="KW-1185">Reference proteome</keyword>
<dbReference type="AlphaFoldDB" id="A0A9W6SPK0"/>
<reference evidence="1" key="1">
    <citation type="submission" date="2023-03" db="EMBL/GenBank/DDBJ databases">
        <title>Actinorhabdospora filicis NBRC 111898.</title>
        <authorList>
            <person name="Ichikawa N."/>
            <person name="Sato H."/>
            <person name="Tonouchi N."/>
        </authorList>
    </citation>
    <scope>NUCLEOTIDE SEQUENCE</scope>
    <source>
        <strain evidence="1">NBRC 111898</strain>
    </source>
</reference>
<dbReference type="RefSeq" id="WP_285664911.1">
    <property type="nucleotide sequence ID" value="NZ_BSTX01000003.1"/>
</dbReference>
<dbReference type="Proteomes" id="UP001165079">
    <property type="component" value="Unassembled WGS sequence"/>
</dbReference>
<evidence type="ECO:0000313" key="2">
    <source>
        <dbReference type="Proteomes" id="UP001165079"/>
    </source>
</evidence>
<organism evidence="1 2">
    <name type="scientific">Actinorhabdospora filicis</name>
    <dbReference type="NCBI Taxonomy" id="1785913"/>
    <lineage>
        <taxon>Bacteria</taxon>
        <taxon>Bacillati</taxon>
        <taxon>Actinomycetota</taxon>
        <taxon>Actinomycetes</taxon>
        <taxon>Micromonosporales</taxon>
        <taxon>Micromonosporaceae</taxon>
        <taxon>Actinorhabdospora</taxon>
    </lineage>
</organism>
<comment type="caution">
    <text evidence="1">The sequence shown here is derived from an EMBL/GenBank/DDBJ whole genome shotgun (WGS) entry which is preliminary data.</text>
</comment>
<dbReference type="InterPro" id="IPR011989">
    <property type="entry name" value="ARM-like"/>
</dbReference>
<accession>A0A9W6SPK0</accession>
<protein>
    <recommendedName>
        <fullName evidence="3">HEAT repeat domain-containing protein</fullName>
    </recommendedName>
</protein>
<evidence type="ECO:0008006" key="3">
    <source>
        <dbReference type="Google" id="ProtNLM"/>
    </source>
</evidence>
<sequence length="175" mass="19339">MYPDALTDLEQRLHDGDDIADAHLLAALPALLAKAVHAEPAFRDRVLRMAAAGVTGHARTRPEPTRRHWDGMWRSALPTVLTLTGHEQPQVRRTAVYLLTGATAHAPDVCRALRERYPREPEPYIRVTLLHTMAALVPALPEPERREMYEWAAPLTGPAGTEGSYAAALLVRAAF</sequence>
<gene>
    <name evidence="1" type="ORF">Afil01_45740</name>
</gene>
<evidence type="ECO:0000313" key="1">
    <source>
        <dbReference type="EMBL" id="GLZ79767.1"/>
    </source>
</evidence>
<name>A0A9W6SPK0_9ACTN</name>
<dbReference type="InterPro" id="IPR016024">
    <property type="entry name" value="ARM-type_fold"/>
</dbReference>
<dbReference type="Gene3D" id="1.25.10.10">
    <property type="entry name" value="Leucine-rich Repeat Variant"/>
    <property type="match status" value="1"/>
</dbReference>
<proteinExistence type="predicted"/>
<dbReference type="SUPFAM" id="SSF48371">
    <property type="entry name" value="ARM repeat"/>
    <property type="match status" value="1"/>
</dbReference>
<dbReference type="EMBL" id="BSTX01000003">
    <property type="protein sequence ID" value="GLZ79767.1"/>
    <property type="molecule type" value="Genomic_DNA"/>
</dbReference>